<proteinExistence type="predicted"/>
<gene>
    <name evidence="1" type="ORF">MNB_SM-7-792</name>
</gene>
<name>A0A1W1C4L6_9ZZZZ</name>
<evidence type="ECO:0008006" key="2">
    <source>
        <dbReference type="Google" id="ProtNLM"/>
    </source>
</evidence>
<dbReference type="AlphaFoldDB" id="A0A1W1C4L6"/>
<evidence type="ECO:0000313" key="1">
    <source>
        <dbReference type="EMBL" id="SFV60716.1"/>
    </source>
</evidence>
<sequence length="58" mass="6701">MNGERINCRKCAYFQVTWEPSQPYACKAYGFKGRLMPSITVKKSSGRECQLFSPKIHK</sequence>
<dbReference type="EMBL" id="FPHB01000048">
    <property type="protein sequence ID" value="SFV60716.1"/>
    <property type="molecule type" value="Genomic_DNA"/>
</dbReference>
<protein>
    <recommendedName>
        <fullName evidence="2">Uracil-DNA glycosylase</fullName>
    </recommendedName>
</protein>
<reference evidence="1" key="1">
    <citation type="submission" date="2016-10" db="EMBL/GenBank/DDBJ databases">
        <authorList>
            <person name="de Groot N.N."/>
        </authorList>
    </citation>
    <scope>NUCLEOTIDE SEQUENCE</scope>
</reference>
<organism evidence="1">
    <name type="scientific">hydrothermal vent metagenome</name>
    <dbReference type="NCBI Taxonomy" id="652676"/>
    <lineage>
        <taxon>unclassified sequences</taxon>
        <taxon>metagenomes</taxon>
        <taxon>ecological metagenomes</taxon>
    </lineage>
</organism>
<accession>A0A1W1C4L6</accession>